<protein>
    <recommendedName>
        <fullName evidence="5">TolA protein</fullName>
    </recommendedName>
</protein>
<accession>A0ABW6A5D5</accession>
<keyword evidence="2" id="KW-0732">Signal</keyword>
<proteinExistence type="predicted"/>
<dbReference type="EMBL" id="JBHUOZ010000002">
    <property type="protein sequence ID" value="MFD2919816.1"/>
    <property type="molecule type" value="Genomic_DNA"/>
</dbReference>
<feature type="compositionally biased region" description="Basic and acidic residues" evidence="1">
    <location>
        <begin position="141"/>
        <end position="163"/>
    </location>
</feature>
<feature type="compositionally biased region" description="Basic residues" evidence="1">
    <location>
        <begin position="668"/>
        <end position="678"/>
    </location>
</feature>
<evidence type="ECO:0000256" key="1">
    <source>
        <dbReference type="SAM" id="MobiDB-lite"/>
    </source>
</evidence>
<organism evidence="3 4">
    <name type="scientific">Terrimonas rubra</name>
    <dbReference type="NCBI Taxonomy" id="1035890"/>
    <lineage>
        <taxon>Bacteria</taxon>
        <taxon>Pseudomonadati</taxon>
        <taxon>Bacteroidota</taxon>
        <taxon>Chitinophagia</taxon>
        <taxon>Chitinophagales</taxon>
        <taxon>Chitinophagaceae</taxon>
        <taxon>Terrimonas</taxon>
    </lineage>
</organism>
<feature type="compositionally biased region" description="Basic and acidic residues" evidence="1">
    <location>
        <begin position="357"/>
        <end position="420"/>
    </location>
</feature>
<evidence type="ECO:0000256" key="2">
    <source>
        <dbReference type="SAM" id="SignalP"/>
    </source>
</evidence>
<feature type="region of interest" description="Disordered" evidence="1">
    <location>
        <begin position="241"/>
        <end position="420"/>
    </location>
</feature>
<evidence type="ECO:0000313" key="3">
    <source>
        <dbReference type="EMBL" id="MFD2919816.1"/>
    </source>
</evidence>
<dbReference type="RefSeq" id="WP_386097420.1">
    <property type="nucleotide sequence ID" value="NZ_JBHUOZ010000002.1"/>
</dbReference>
<feature type="chain" id="PRO_5045380177" description="TolA protein" evidence="2">
    <location>
        <begin position="24"/>
        <end position="678"/>
    </location>
</feature>
<keyword evidence="4" id="KW-1185">Reference proteome</keyword>
<dbReference type="Proteomes" id="UP001597511">
    <property type="component" value="Unassembled WGS sequence"/>
</dbReference>
<feature type="compositionally biased region" description="Basic and acidic residues" evidence="1">
    <location>
        <begin position="655"/>
        <end position="667"/>
    </location>
</feature>
<name>A0ABW6A5D5_9BACT</name>
<feature type="region of interest" description="Disordered" evidence="1">
    <location>
        <begin position="654"/>
        <end position="678"/>
    </location>
</feature>
<feature type="signal peptide" evidence="2">
    <location>
        <begin position="1"/>
        <end position="23"/>
    </location>
</feature>
<evidence type="ECO:0008006" key="5">
    <source>
        <dbReference type="Google" id="ProtNLM"/>
    </source>
</evidence>
<feature type="region of interest" description="Disordered" evidence="1">
    <location>
        <begin position="141"/>
        <end position="228"/>
    </location>
</feature>
<evidence type="ECO:0000313" key="4">
    <source>
        <dbReference type="Proteomes" id="UP001597511"/>
    </source>
</evidence>
<feature type="compositionally biased region" description="Basic and acidic residues" evidence="1">
    <location>
        <begin position="169"/>
        <end position="228"/>
    </location>
</feature>
<sequence>MPVRTIQKICLLLGLSFFSFLQAFTQSLNGQKIMVGADAPAFVVFNDDIVNAEFNTPEGSKFYALKGRSDKSMSITYKADGKEIPDNIGLTIQEGKRSHYLIISFNKNYDINKDPSLWYDFANLKELKKIADRQKASNKEELAKLEQEQEQERQQQVKERDQEASASRKQQEADAAKRKKEIEEAGKKDIALQAENEKKLAKAREEEKKKDDERKKAEAAAKAQEEERRKIEALLKQEEEANKLALDKTKKQAEEERKKAEAAAKARDEEDKRIAAAAAKKKEEEEKARQAALVKEQEEEKKLAEAAAKRKQEEDRKLEEQLAKLKEEDRKKAEAAAKKKREEEEKKEAALAQARMDAAKKKEEEDRKKKAQEEAIAKAAAKKREEERLKAEEAENKRIAAEKKKADDLAKAEAKRKEDERKLAEAVAKAKAEEERKKKEHEEALALLKKIEEEKEKAKREKAYSRAGLWERYGSKGINVFDPPKMQMDYLNADCYLIADTIKNYKYAMDLIAKPATLNVTSEKTVNGGVSLVLENISFNEANVYFKIKVSNKSKDDFLMGATMVYWYNEDGSPKKILKLSYLTYLQMMPIVPPGQEQHIVLVIRNASIQDNELVNINISERRPEKEKLDIVLDGKVYNKEQFKNAKPIVVETIESVKDNTTEATEKTKKKKGRKKKD</sequence>
<reference evidence="4" key="1">
    <citation type="journal article" date="2019" name="Int. J. Syst. Evol. Microbiol.">
        <title>The Global Catalogue of Microorganisms (GCM) 10K type strain sequencing project: providing services to taxonomists for standard genome sequencing and annotation.</title>
        <authorList>
            <consortium name="The Broad Institute Genomics Platform"/>
            <consortium name="The Broad Institute Genome Sequencing Center for Infectious Disease"/>
            <person name="Wu L."/>
            <person name="Ma J."/>
        </authorList>
    </citation>
    <scope>NUCLEOTIDE SEQUENCE [LARGE SCALE GENOMIC DNA]</scope>
    <source>
        <strain evidence="4">KCTC 23299</strain>
    </source>
</reference>
<feature type="compositionally biased region" description="Basic and acidic residues" evidence="1">
    <location>
        <begin position="241"/>
        <end position="349"/>
    </location>
</feature>
<gene>
    <name evidence="3" type="ORF">ACFS6H_08870</name>
</gene>
<comment type="caution">
    <text evidence="3">The sequence shown here is derived from an EMBL/GenBank/DDBJ whole genome shotgun (WGS) entry which is preliminary data.</text>
</comment>